<dbReference type="HOGENOM" id="CLU_388724_0_0_0"/>
<name>I0INM6_LEPFC</name>
<proteinExistence type="predicted"/>
<organism evidence="1 2">
    <name type="scientific">Leptospirillum ferrooxidans (strain C2-3)</name>
    <dbReference type="NCBI Taxonomy" id="1162668"/>
    <lineage>
        <taxon>Bacteria</taxon>
        <taxon>Pseudomonadati</taxon>
        <taxon>Nitrospirota</taxon>
        <taxon>Nitrospiria</taxon>
        <taxon>Nitrospirales</taxon>
        <taxon>Nitrospiraceae</taxon>
        <taxon>Leptospirillum</taxon>
    </lineage>
</organism>
<dbReference type="InterPro" id="IPR011990">
    <property type="entry name" value="TPR-like_helical_dom_sf"/>
</dbReference>
<gene>
    <name evidence="1" type="ordered locus">LFE_1185</name>
</gene>
<dbReference type="eggNOG" id="COG0683">
    <property type="taxonomic scope" value="Bacteria"/>
</dbReference>
<sequence length="648" mass="71838">MPQVPVFQVSSQPLPKVSDIDLSMEIKKATDALNEGKNPEARNLFENILLDYPAGKVPLAVYLGLARADHRMDLPASVLNLLLPLLKSQILAQSTPSEKTDYLYLIGMADSTLKNDLGTLHYLLPAYKDLDSDARIYAATNVLEPLLAKTDPISSIIMFATMRSNMSPAFQAKMETLISSMVMASVASVEDAQKIWDAFPDRFPGDVAIFKSGNLLESSKHDDQAELAYIHLLANYPESGLTQEAQNRLDGIHFTKEQRPVGVIIPSLVKNPLSPYIRSVLKGVYAAYSSHRIHRWIPSVKSVRTSLETEKTFIELERREGMISCIGPILPKDLQLLKKQLSSGRFLCVSPTLSPSVAFKGVRSVATMPVMLGKAAAMEVLSVAPKDPALTLYPDVPYGSMMERVFAKTLKQGGGEYLRGISYNSGAPDIQPTIESMKTFGQTIQIDKNSAKDPSIKITSPDSIRFNGERFVLFSSSEGSHPKKVFFLPSFRTIFIPDTSGHHARLLRELAYKGIQNQLIIGNDTFLSDSSIPDVSILGKIKAVGTFSRNDLPIENPDIRVYNQTFGVLPDLFALQTIDAAEMINKSLMTTIKTPSQMAYAMKKITHYHGLSGKLRWDPSGQAEKEVHVFGYNDGHWQKEDHFWVNPF</sequence>
<dbReference type="Gene3D" id="3.40.50.2300">
    <property type="match status" value="1"/>
</dbReference>
<reference evidence="2" key="2">
    <citation type="submission" date="2012-03" db="EMBL/GenBank/DDBJ databases">
        <title>The complete genome sequence of the pioneer microbe on fresh volcanic deposit, Leptospirillum ferrooxidans strain C2-3.</title>
        <authorList>
            <person name="Fujimura R."/>
            <person name="Sato Y."/>
            <person name="Nishizawa T."/>
            <person name="Nanba K."/>
            <person name="Oshima K."/>
            <person name="Hattori M."/>
            <person name="Kamijo T."/>
            <person name="Ohta H."/>
        </authorList>
    </citation>
    <scope>NUCLEOTIDE SEQUENCE [LARGE SCALE GENOMIC DNA]</scope>
    <source>
        <strain evidence="2">C2-3</strain>
    </source>
</reference>
<accession>I0INM6</accession>
<dbReference type="SUPFAM" id="SSF53822">
    <property type="entry name" value="Periplasmic binding protein-like I"/>
    <property type="match status" value="1"/>
</dbReference>
<dbReference type="KEGG" id="lfc:LFE_1185"/>
<dbReference type="InterPro" id="IPR028082">
    <property type="entry name" value="Peripla_BP_I"/>
</dbReference>
<dbReference type="AlphaFoldDB" id="I0INM6"/>
<keyword evidence="2" id="KW-1185">Reference proteome</keyword>
<dbReference type="EMBL" id="AP012342">
    <property type="protein sequence ID" value="BAM06875.1"/>
    <property type="molecule type" value="Genomic_DNA"/>
</dbReference>
<dbReference type="PATRIC" id="fig|1162668.3.peg.1381"/>
<reference evidence="1 2" key="1">
    <citation type="journal article" date="2012" name="J. Bacteriol.">
        <title>Complete Genome Sequence of Leptospirillum ferrooxidans Strain C2-3, Isolated from a Fresh Volcanic Ash Deposit on the Island of Miyake, Japan.</title>
        <authorList>
            <person name="Fujimura R."/>
            <person name="Sato Y."/>
            <person name="Nishizawa T."/>
            <person name="Oshima K."/>
            <person name="Kim S.-W."/>
            <person name="Hattori M."/>
            <person name="Kamijo T."/>
            <person name="Ohta H."/>
        </authorList>
    </citation>
    <scope>NUCLEOTIDE SEQUENCE [LARGE SCALE GENOMIC DNA]</scope>
    <source>
        <strain evidence="1 2">C2-3</strain>
    </source>
</reference>
<dbReference type="Gene3D" id="1.25.40.10">
    <property type="entry name" value="Tetratricopeptide repeat domain"/>
    <property type="match status" value="1"/>
</dbReference>
<evidence type="ECO:0000313" key="2">
    <source>
        <dbReference type="Proteomes" id="UP000007382"/>
    </source>
</evidence>
<evidence type="ECO:0000313" key="1">
    <source>
        <dbReference type="EMBL" id="BAM06875.1"/>
    </source>
</evidence>
<protein>
    <submittedName>
        <fullName evidence="1">Uncharacterized protein</fullName>
    </submittedName>
</protein>
<dbReference type="Proteomes" id="UP000007382">
    <property type="component" value="Chromosome"/>
</dbReference>
<dbReference type="STRING" id="1162668.LFE_1185"/>